<dbReference type="HOGENOM" id="CLU_1412486_0_0_6"/>
<gene>
    <name evidence="1" type="ORF">F960_00597</name>
</gene>
<organism evidence="1 2">
    <name type="scientific">Acinetobacter gerneri DSM 14967 = CIP 107464 = MTCC 9824</name>
    <dbReference type="NCBI Taxonomy" id="1120926"/>
    <lineage>
        <taxon>Bacteria</taxon>
        <taxon>Pseudomonadati</taxon>
        <taxon>Pseudomonadota</taxon>
        <taxon>Gammaproteobacteria</taxon>
        <taxon>Moraxellales</taxon>
        <taxon>Moraxellaceae</taxon>
        <taxon>Acinetobacter</taxon>
    </lineage>
</organism>
<evidence type="ECO:0000313" key="2">
    <source>
        <dbReference type="Proteomes" id="UP000013117"/>
    </source>
</evidence>
<comment type="caution">
    <text evidence="1">The sequence shown here is derived from an EMBL/GenBank/DDBJ whole genome shotgun (WGS) entry which is preliminary data.</text>
</comment>
<protein>
    <submittedName>
        <fullName evidence="1">Uncharacterized protein</fullName>
    </submittedName>
</protein>
<evidence type="ECO:0000313" key="1">
    <source>
        <dbReference type="EMBL" id="ENV35299.1"/>
    </source>
</evidence>
<reference evidence="1 2" key="1">
    <citation type="submission" date="2013-02" db="EMBL/GenBank/DDBJ databases">
        <title>The Genome Sequence of Acinetobacter gerneri CIP 107464.</title>
        <authorList>
            <consortium name="The Broad Institute Genome Sequencing Platform"/>
            <consortium name="The Broad Institute Genome Sequencing Center for Infectious Disease"/>
            <person name="Cerqueira G."/>
            <person name="Feldgarden M."/>
            <person name="Courvalin P."/>
            <person name="Perichon B."/>
            <person name="Grillot-Courvalin C."/>
            <person name="Clermont D."/>
            <person name="Rocha E."/>
            <person name="Yoon E.-J."/>
            <person name="Nemec A."/>
            <person name="Walker B."/>
            <person name="Young S.K."/>
            <person name="Zeng Q."/>
            <person name="Gargeya S."/>
            <person name="Fitzgerald M."/>
            <person name="Haas B."/>
            <person name="Abouelleil A."/>
            <person name="Alvarado L."/>
            <person name="Arachchi H.M."/>
            <person name="Berlin A.M."/>
            <person name="Chapman S.B."/>
            <person name="Dewar J."/>
            <person name="Goldberg J."/>
            <person name="Griggs A."/>
            <person name="Gujja S."/>
            <person name="Hansen M."/>
            <person name="Howarth C."/>
            <person name="Imamovic A."/>
            <person name="Larimer J."/>
            <person name="McCowan C."/>
            <person name="Murphy C."/>
            <person name="Neiman D."/>
            <person name="Pearson M."/>
            <person name="Priest M."/>
            <person name="Roberts A."/>
            <person name="Saif S."/>
            <person name="Shea T."/>
            <person name="Sisk P."/>
            <person name="Sykes S."/>
            <person name="Wortman J."/>
            <person name="Nusbaum C."/>
            <person name="Birren B."/>
        </authorList>
    </citation>
    <scope>NUCLEOTIDE SEQUENCE [LARGE SCALE GENOMIC DNA]</scope>
    <source>
        <strain evidence="1 2">CIP 107464</strain>
    </source>
</reference>
<accession>N8ZNG8</accession>
<dbReference type="STRING" id="202952.GCA_000747725_00711"/>
<dbReference type="PATRIC" id="fig|1120926.3.peg.565"/>
<keyword evidence="2" id="KW-1185">Reference proteome</keyword>
<dbReference type="EMBL" id="APPN01000046">
    <property type="protein sequence ID" value="ENV35299.1"/>
    <property type="molecule type" value="Genomic_DNA"/>
</dbReference>
<name>N8ZNG8_9GAMM</name>
<dbReference type="AlphaFoldDB" id="N8ZNG8"/>
<dbReference type="eggNOG" id="ENOG50333Q9">
    <property type="taxonomic scope" value="Bacteria"/>
</dbReference>
<proteinExistence type="predicted"/>
<dbReference type="Proteomes" id="UP000013117">
    <property type="component" value="Unassembled WGS sequence"/>
</dbReference>
<sequence length="215" mass="24410">MKAEVLLTCSQFKLKYCRSVSKIGAEQMTKVVSKSVVLTLACLFLGGCASQSVDRMRIKQAEKQPIAANNVKIYCSGAQSCEFERFDKQEIVNATTQRVNRDAIQKGYVHLVDNSFKDKGLYLTVPPTQAELVVRFYPISNKHAEVFHLIHNFKAKQNYTLKMYRKRFTTPGSLLSVSAPMPLCVDLLQAQKTIRRFCRPYDVLTGISEFVEQKI</sequence>